<comment type="similarity">
    <text evidence="2">Belongs to the GPLD1 family.</text>
</comment>
<keyword evidence="13" id="KW-1133">Transmembrane helix</keyword>
<feature type="transmembrane region" description="Helical" evidence="13">
    <location>
        <begin position="5"/>
        <end position="25"/>
    </location>
</feature>
<dbReference type="InterPro" id="IPR013519">
    <property type="entry name" value="Int_alpha_beta-p"/>
</dbReference>
<dbReference type="InterPro" id="IPR029002">
    <property type="entry name" value="PLPC/GPLD1"/>
</dbReference>
<dbReference type="Pfam" id="PF00882">
    <property type="entry name" value="Zn_dep_PLPC"/>
    <property type="match status" value="1"/>
</dbReference>
<dbReference type="EC" id="3.1.4.50" evidence="3"/>
<comment type="subcellular location">
    <subcellularLocation>
        <location evidence="1">Secreted</location>
    </subcellularLocation>
</comment>
<accession>A0A812C9W5</accession>
<evidence type="ECO:0000256" key="13">
    <source>
        <dbReference type="SAM" id="Phobius"/>
    </source>
</evidence>
<gene>
    <name evidence="15" type="ORF">SPHA_32168</name>
</gene>
<comment type="catalytic activity">
    <reaction evidence="11">
        <text>a 6-(alpha-D-glucosaminyl)-1-(1,2-diacyl-sn-glycero-3-phospho)-1D-myo-inositol + H2O = 6-(alpha-D-glucosaminyl)-1D-myo-inositol + a 1,2-diacyl-sn-glycero-3-phosphate + H(+)</text>
        <dbReference type="Rhea" id="RHEA:10832"/>
        <dbReference type="ChEBI" id="CHEBI:15377"/>
        <dbReference type="ChEBI" id="CHEBI:15378"/>
        <dbReference type="ChEBI" id="CHEBI:57997"/>
        <dbReference type="ChEBI" id="CHEBI:58608"/>
        <dbReference type="ChEBI" id="CHEBI:58700"/>
        <dbReference type="EC" id="3.1.4.50"/>
    </reaction>
</comment>
<dbReference type="GO" id="GO:0031012">
    <property type="term" value="C:extracellular matrix"/>
    <property type="evidence" value="ECO:0007669"/>
    <property type="project" value="TreeGrafter"/>
</dbReference>
<evidence type="ECO:0000259" key="14">
    <source>
        <dbReference type="Pfam" id="PF00882"/>
    </source>
</evidence>
<dbReference type="PANTHER" id="PTHR23221">
    <property type="entry name" value="GLYCOSYLPHOSPHATIDYLINOSITOL PHOSPHOLIPASE D"/>
    <property type="match status" value="1"/>
</dbReference>
<feature type="domain" description="Phospholipase C/D" evidence="14">
    <location>
        <begin position="32"/>
        <end position="223"/>
    </location>
</feature>
<dbReference type="PRINTS" id="PR00718">
    <property type="entry name" value="PHPHLIPASED"/>
</dbReference>
<evidence type="ECO:0000256" key="1">
    <source>
        <dbReference type="ARBA" id="ARBA00004613"/>
    </source>
</evidence>
<dbReference type="Gene3D" id="2.130.10.130">
    <property type="entry name" value="Integrin alpha, N-terminal"/>
    <property type="match status" value="3"/>
</dbReference>
<keyword evidence="6" id="KW-0732">Signal</keyword>
<dbReference type="InterPro" id="IPR013517">
    <property type="entry name" value="FG-GAP"/>
</dbReference>
<evidence type="ECO:0000256" key="10">
    <source>
        <dbReference type="ARBA" id="ARBA00029753"/>
    </source>
</evidence>
<keyword evidence="8 15" id="KW-0378">Hydrolase</keyword>
<evidence type="ECO:0000256" key="12">
    <source>
        <dbReference type="PROSITE-ProRule" id="PRU00803"/>
    </source>
</evidence>
<evidence type="ECO:0000256" key="11">
    <source>
        <dbReference type="ARBA" id="ARBA00093237"/>
    </source>
</evidence>
<evidence type="ECO:0000256" key="7">
    <source>
        <dbReference type="ARBA" id="ARBA00022737"/>
    </source>
</evidence>
<evidence type="ECO:0000256" key="4">
    <source>
        <dbReference type="ARBA" id="ARBA00015988"/>
    </source>
</evidence>
<dbReference type="PANTHER" id="PTHR23221:SF7">
    <property type="entry name" value="PHOSPHATIDYLINOSITOL-GLYCAN-SPECIFIC PHOSPHOLIPASE D"/>
    <property type="match status" value="1"/>
</dbReference>
<dbReference type="SMART" id="SM00191">
    <property type="entry name" value="Int_alpha"/>
    <property type="match status" value="5"/>
</dbReference>
<keyword evidence="9" id="KW-0325">Glycoprotein</keyword>
<dbReference type="GO" id="GO:0004621">
    <property type="term" value="F:glycosylphosphatidylinositol phospholipase D activity"/>
    <property type="evidence" value="ECO:0007669"/>
    <property type="project" value="UniProtKB-EC"/>
</dbReference>
<evidence type="ECO:0000313" key="15">
    <source>
        <dbReference type="EMBL" id="CAE1260267.1"/>
    </source>
</evidence>
<organism evidence="15 16">
    <name type="scientific">Acanthosepion pharaonis</name>
    <name type="common">Pharaoh cuttlefish</name>
    <name type="synonym">Sepia pharaonis</name>
    <dbReference type="NCBI Taxonomy" id="158019"/>
    <lineage>
        <taxon>Eukaryota</taxon>
        <taxon>Metazoa</taxon>
        <taxon>Spiralia</taxon>
        <taxon>Lophotrochozoa</taxon>
        <taxon>Mollusca</taxon>
        <taxon>Cephalopoda</taxon>
        <taxon>Coleoidea</taxon>
        <taxon>Decapodiformes</taxon>
        <taxon>Sepiida</taxon>
        <taxon>Sepiina</taxon>
        <taxon>Sepiidae</taxon>
        <taxon>Acanthosepion</taxon>
    </lineage>
</organism>
<comment type="caution">
    <text evidence="15">The sequence shown here is derived from an EMBL/GenBank/DDBJ whole genome shotgun (WGS) entry which is preliminary data.</text>
</comment>
<protein>
    <recommendedName>
        <fullName evidence="4">Phosphatidylinositol-glycan-specific phospholipase D</fullName>
        <ecNumber evidence="3">3.1.4.50</ecNumber>
    </recommendedName>
    <alternativeName>
        <fullName evidence="10">Glycosyl-phosphatidylinositol-specific phospholipase D</fullName>
    </alternativeName>
</protein>
<dbReference type="AlphaFoldDB" id="A0A812C9W5"/>
<proteinExistence type="inferred from homology"/>
<evidence type="ECO:0000256" key="3">
    <source>
        <dbReference type="ARBA" id="ARBA00012284"/>
    </source>
</evidence>
<feature type="repeat" description="FG-GAP" evidence="12">
    <location>
        <begin position="580"/>
        <end position="644"/>
    </location>
</feature>
<evidence type="ECO:0000256" key="8">
    <source>
        <dbReference type="ARBA" id="ARBA00022801"/>
    </source>
</evidence>
<dbReference type="PROSITE" id="PS51470">
    <property type="entry name" value="FG_GAP"/>
    <property type="match status" value="2"/>
</dbReference>
<name>A0A812C9W5_ACAPH</name>
<evidence type="ECO:0000313" key="16">
    <source>
        <dbReference type="Proteomes" id="UP000597762"/>
    </source>
</evidence>
<sequence length="995" mass="110233">MINIVYYYTMFYISLLIFISFPGLLQACGSLTHAEIGYRAVYQFKASTKLNFQQLLLKHSDAFQAGTPFPDAFYSTICFGGKYHSISEDTHFAPFINATVNYIKKHYSQPWDEKAEKLIAFLFGITSHQVADILWHSLGIEQGFLQTMASVNFHGSFPAAHSWGDLGGDVLNAYEQNITYIPTGSDPHSWYIPTTDLFNIYMELYGHEKISKNVILECFKQLYILRIAELLALPKLYNIIAYKSPFLVQQLDDFFLGGLDDMAGWTQIIWQSVAEMLLTQIARSPFPLPPALRSPFPLPPTLVLHSPCPDARSPFPCPRRSFSIPPCPRHSRSPFPPCPDARSPFPLPPAFRSPFPPAPMLRSSFPPCLRRSFCSFSFPLPPTLVLLPPPPLPFLLSPPPLLPFLLSPASVAFLLSPLPPMPFLLSPLPPDARSPFLPPMLLFNPPLCHTLLPSPIHSPLPCTHIALLSKLLLKTAKGVFMKPSINLKERLQNAKVGVPHFKKISSNSKIQLKPYSLYTVNNSYSKFGWSLTTGDVDNDGFDDLVIGAPGYRAEQSPQQGCIFVIYGNESGILPGHFHLDSLEAFSCGLPKNQSRFGASVVILDLNVDGIKDVVVGAPSSNNFPSLEYQGEVFVFFGEKMKQRTSREADMVIKCSKHTYCNVGWKLNTADINGDGQDDLLISTPFFAASGSQRGCVASLLAHADLKAAKTMEFDQLDWMQCGSQDFGWFGYSMAVSKENVFSEKPGKLLAIGEPTYRICEFTNCTFSSNDHQGIGRVHLYFLGIGRMPVYLSDILGPKMNLSQFGSSLAFGKPFQSKSLVLAVGATSNNVKGSDGFFPMTLYQAGTVYLLNVSTFYQNDLIATFSGDRFVDLFGMKLQFSDVNRDNIDDFVVTSPFYKKKILGNSGVESGHVYIYYGGDDFPTGNVTSQCKHTPIVPCPGEKASLQISGEEEKARFGNAFAVYKTKRDVFLVVSSTHSSAGDRLSGSVTLYRMPQ</sequence>
<evidence type="ECO:0000256" key="6">
    <source>
        <dbReference type="ARBA" id="ARBA00022729"/>
    </source>
</evidence>
<keyword evidence="13" id="KW-0812">Transmembrane</keyword>
<dbReference type="InterPro" id="IPR001028">
    <property type="entry name" value="Gprt_PLipase_D"/>
</dbReference>
<evidence type="ECO:0000256" key="9">
    <source>
        <dbReference type="ARBA" id="ARBA00023180"/>
    </source>
</evidence>
<keyword evidence="13" id="KW-0472">Membrane</keyword>
<feature type="repeat" description="FG-GAP" evidence="12">
    <location>
        <begin position="511"/>
        <end position="574"/>
    </location>
</feature>
<keyword evidence="7" id="KW-0677">Repeat</keyword>
<reference evidence="15" key="1">
    <citation type="submission" date="2021-01" db="EMBL/GenBank/DDBJ databases">
        <authorList>
            <person name="Li R."/>
            <person name="Bekaert M."/>
        </authorList>
    </citation>
    <scope>NUCLEOTIDE SEQUENCE</scope>
    <source>
        <strain evidence="15">Farmed</strain>
    </source>
</reference>
<keyword evidence="5" id="KW-0964">Secreted</keyword>
<dbReference type="EMBL" id="CAHIKZ030001335">
    <property type="protein sequence ID" value="CAE1260267.1"/>
    <property type="molecule type" value="Genomic_DNA"/>
</dbReference>
<dbReference type="GO" id="GO:0005615">
    <property type="term" value="C:extracellular space"/>
    <property type="evidence" value="ECO:0007669"/>
    <property type="project" value="TreeGrafter"/>
</dbReference>
<dbReference type="OrthoDB" id="5317514at2759"/>
<evidence type="ECO:0000256" key="5">
    <source>
        <dbReference type="ARBA" id="ARBA00022525"/>
    </source>
</evidence>
<dbReference type="InterPro" id="IPR028994">
    <property type="entry name" value="Integrin_alpha_N"/>
</dbReference>
<dbReference type="Pfam" id="PF01839">
    <property type="entry name" value="FG-GAP"/>
    <property type="match status" value="3"/>
</dbReference>
<dbReference type="Proteomes" id="UP000597762">
    <property type="component" value="Unassembled WGS sequence"/>
</dbReference>
<evidence type="ECO:0000256" key="2">
    <source>
        <dbReference type="ARBA" id="ARBA00008652"/>
    </source>
</evidence>
<keyword evidence="16" id="KW-1185">Reference proteome</keyword>
<dbReference type="SUPFAM" id="SSF69318">
    <property type="entry name" value="Integrin alpha N-terminal domain"/>
    <property type="match status" value="2"/>
</dbReference>